<proteinExistence type="predicted"/>
<comment type="caution">
    <text evidence="2">The sequence shown here is derived from an EMBL/GenBank/DDBJ whole genome shotgun (WGS) entry which is preliminary data.</text>
</comment>
<sequence>MALRSRIGALLICVVALGGCSTTVAVKARFPANNAQAAELKRVAVAGFGGPEGDYFAYALEAMLSNAEFDGRRYFSLVGSGARDVPPDRAVEFGRRVGAEGVYSGMLREADFEDYPYEERTSRCVEKNAEGKCVRKEVLVKPCVRREFNMDVVVSLAEVRTGEVVYSARKSGDTSASWCRGDIQPYSDSDMMDGVLNRILAEIRPDIAPYNKVLQATVIEKTDGLSEGDAARFKAAVKLADNGNIGDACRQWDELKAANPNHPGAVYNVGVCAEANGDFDGALALYEQASRLSLKPDSDIAESIARAKNLIAARQELRRLKAKGKRG</sequence>
<dbReference type="Gene3D" id="1.25.40.10">
    <property type="entry name" value="Tetratricopeptide repeat domain"/>
    <property type="match status" value="1"/>
</dbReference>
<protein>
    <recommendedName>
        <fullName evidence="4">Tetratricopeptide repeat protein</fullName>
    </recommendedName>
</protein>
<evidence type="ECO:0000256" key="1">
    <source>
        <dbReference type="SAM" id="SignalP"/>
    </source>
</evidence>
<evidence type="ECO:0000313" key="3">
    <source>
        <dbReference type="Proteomes" id="UP000570514"/>
    </source>
</evidence>
<dbReference type="InterPro" id="IPR011990">
    <property type="entry name" value="TPR-like_helical_dom_sf"/>
</dbReference>
<feature type="signal peptide" evidence="1">
    <location>
        <begin position="1"/>
        <end position="25"/>
    </location>
</feature>
<reference evidence="2 3" key="1">
    <citation type="submission" date="2020-03" db="EMBL/GenBank/DDBJ databases">
        <title>Genomic Encyclopedia of Type Strains, Phase IV (KMG-IV): sequencing the most valuable type-strain genomes for metagenomic binning, comparative biology and taxonomic classification.</title>
        <authorList>
            <person name="Goeker M."/>
        </authorList>
    </citation>
    <scope>NUCLEOTIDE SEQUENCE [LARGE SCALE GENOMIC DNA]</scope>
    <source>
        <strain evidence="2 3">DSM 19867</strain>
    </source>
</reference>
<dbReference type="PROSITE" id="PS51257">
    <property type="entry name" value="PROKAR_LIPOPROTEIN"/>
    <property type="match status" value="1"/>
</dbReference>
<dbReference type="AlphaFoldDB" id="A0A846N0J0"/>
<dbReference type="SUPFAM" id="SSF48452">
    <property type="entry name" value="TPR-like"/>
    <property type="match status" value="1"/>
</dbReference>
<keyword evidence="3" id="KW-1185">Reference proteome</keyword>
<name>A0A846N0J0_9PROT</name>
<keyword evidence="1" id="KW-0732">Signal</keyword>
<feature type="chain" id="PRO_5032691308" description="Tetratricopeptide repeat protein" evidence="1">
    <location>
        <begin position="26"/>
        <end position="327"/>
    </location>
</feature>
<dbReference type="EMBL" id="JAASRM010000001">
    <property type="protein sequence ID" value="NIK89408.1"/>
    <property type="molecule type" value="Genomic_DNA"/>
</dbReference>
<organism evidence="2 3">
    <name type="scientific">Rhizomicrobium palustre</name>
    <dbReference type="NCBI Taxonomy" id="189966"/>
    <lineage>
        <taxon>Bacteria</taxon>
        <taxon>Pseudomonadati</taxon>
        <taxon>Pseudomonadota</taxon>
        <taxon>Alphaproteobacteria</taxon>
        <taxon>Micropepsales</taxon>
        <taxon>Micropepsaceae</taxon>
        <taxon>Rhizomicrobium</taxon>
    </lineage>
</organism>
<dbReference type="RefSeq" id="WP_167083500.1">
    <property type="nucleotide sequence ID" value="NZ_BAAADC010000001.1"/>
</dbReference>
<evidence type="ECO:0000313" key="2">
    <source>
        <dbReference type="EMBL" id="NIK89408.1"/>
    </source>
</evidence>
<dbReference type="Proteomes" id="UP000570514">
    <property type="component" value="Unassembled WGS sequence"/>
</dbReference>
<evidence type="ECO:0008006" key="4">
    <source>
        <dbReference type="Google" id="ProtNLM"/>
    </source>
</evidence>
<gene>
    <name evidence="2" type="ORF">FHS83_002726</name>
</gene>
<accession>A0A846N0J0</accession>